<evidence type="ECO:0000256" key="1">
    <source>
        <dbReference type="ARBA" id="ARBA00004651"/>
    </source>
</evidence>
<comment type="subcellular location">
    <subcellularLocation>
        <location evidence="1">Cell membrane</location>
        <topology evidence="1">Multi-pass membrane protein</topology>
    </subcellularLocation>
    <subcellularLocation>
        <location evidence="7">Membrane</location>
        <topology evidence="7">Multi-pass membrane protein</topology>
    </subcellularLocation>
</comment>
<evidence type="ECO:0000256" key="5">
    <source>
        <dbReference type="ARBA" id="ARBA00022989"/>
    </source>
</evidence>
<dbReference type="InterPro" id="IPR050586">
    <property type="entry name" value="CPA3_Na-H_Antiporter_D"/>
</dbReference>
<dbReference type="AlphaFoldDB" id="A0A1I1SI02"/>
<evidence type="ECO:0000256" key="8">
    <source>
        <dbReference type="SAM" id="Phobius"/>
    </source>
</evidence>
<feature type="transmembrane region" description="Helical" evidence="8">
    <location>
        <begin position="135"/>
        <end position="153"/>
    </location>
</feature>
<evidence type="ECO:0000313" key="11">
    <source>
        <dbReference type="Proteomes" id="UP000198862"/>
    </source>
</evidence>
<feature type="transmembrane region" description="Helical" evidence="8">
    <location>
        <begin position="165"/>
        <end position="186"/>
    </location>
</feature>
<gene>
    <name evidence="10" type="ORF">SAMN02745724_04497</name>
</gene>
<evidence type="ECO:0000256" key="6">
    <source>
        <dbReference type="ARBA" id="ARBA00023136"/>
    </source>
</evidence>
<dbReference type="Pfam" id="PF00361">
    <property type="entry name" value="Proton_antipo_M"/>
    <property type="match status" value="1"/>
</dbReference>
<dbReference type="STRING" id="1123010.SAMN02745724_04497"/>
<dbReference type="PRINTS" id="PR01434">
    <property type="entry name" value="NADHDHGNASE5"/>
</dbReference>
<feature type="domain" description="NADH:quinone oxidoreductase/Mrp antiporter transmembrane" evidence="9">
    <location>
        <begin position="131"/>
        <end position="424"/>
    </location>
</feature>
<evidence type="ECO:0000256" key="2">
    <source>
        <dbReference type="ARBA" id="ARBA00005346"/>
    </source>
</evidence>
<feature type="transmembrane region" description="Helical" evidence="8">
    <location>
        <begin position="206"/>
        <end position="224"/>
    </location>
</feature>
<evidence type="ECO:0000313" key="10">
    <source>
        <dbReference type="EMBL" id="SFD42680.1"/>
    </source>
</evidence>
<dbReference type="PANTHER" id="PTHR42703:SF1">
    <property type="entry name" value="NA(+)_H(+) ANTIPORTER SUBUNIT D1"/>
    <property type="match status" value="1"/>
</dbReference>
<reference evidence="10 11" key="1">
    <citation type="submission" date="2016-10" db="EMBL/GenBank/DDBJ databases">
        <authorList>
            <person name="de Groot N.N."/>
        </authorList>
    </citation>
    <scope>NUCLEOTIDE SEQUENCE [LARGE SCALE GENOMIC DNA]</scope>
    <source>
        <strain evidence="10 11">DSM 6059</strain>
    </source>
</reference>
<comment type="similarity">
    <text evidence="2">Belongs to the CPA3 antiporters (TC 2.A.63) subunit D family.</text>
</comment>
<feature type="transmembrane region" description="Helical" evidence="8">
    <location>
        <begin position="306"/>
        <end position="325"/>
    </location>
</feature>
<feature type="transmembrane region" description="Helical" evidence="8">
    <location>
        <begin position="410"/>
        <end position="430"/>
    </location>
</feature>
<dbReference type="RefSeq" id="WP_091990037.1">
    <property type="nucleotide sequence ID" value="NZ_FOLO01000056.1"/>
</dbReference>
<feature type="transmembrane region" description="Helical" evidence="8">
    <location>
        <begin position="6"/>
        <end position="23"/>
    </location>
</feature>
<dbReference type="PANTHER" id="PTHR42703">
    <property type="entry name" value="NADH DEHYDROGENASE"/>
    <property type="match status" value="1"/>
</dbReference>
<keyword evidence="4 7" id="KW-0812">Transmembrane</keyword>
<dbReference type="OrthoDB" id="9768329at2"/>
<dbReference type="GO" id="GO:0005886">
    <property type="term" value="C:plasma membrane"/>
    <property type="evidence" value="ECO:0007669"/>
    <property type="project" value="UniProtKB-SubCell"/>
</dbReference>
<feature type="transmembrane region" description="Helical" evidence="8">
    <location>
        <begin position="30"/>
        <end position="57"/>
    </location>
</feature>
<organism evidence="10 11">
    <name type="scientific">Pseudoalteromonas denitrificans DSM 6059</name>
    <dbReference type="NCBI Taxonomy" id="1123010"/>
    <lineage>
        <taxon>Bacteria</taxon>
        <taxon>Pseudomonadati</taxon>
        <taxon>Pseudomonadota</taxon>
        <taxon>Gammaproteobacteria</taxon>
        <taxon>Alteromonadales</taxon>
        <taxon>Pseudoalteromonadaceae</taxon>
        <taxon>Pseudoalteromonas</taxon>
    </lineage>
</organism>
<keyword evidence="5 8" id="KW-1133">Transmembrane helix</keyword>
<protein>
    <submittedName>
        <fullName evidence="10">Multisubunit sodium/proton antiporter, MrpD subunit</fullName>
    </submittedName>
</protein>
<feature type="transmembrane region" description="Helical" evidence="8">
    <location>
        <begin position="109"/>
        <end position="129"/>
    </location>
</feature>
<proteinExistence type="inferred from homology"/>
<dbReference type="Proteomes" id="UP000198862">
    <property type="component" value="Unassembled WGS sequence"/>
</dbReference>
<evidence type="ECO:0000256" key="3">
    <source>
        <dbReference type="ARBA" id="ARBA00022475"/>
    </source>
</evidence>
<dbReference type="InterPro" id="IPR001750">
    <property type="entry name" value="ND/Mrp_TM"/>
</dbReference>
<name>A0A1I1SI02_9GAMM</name>
<evidence type="ECO:0000259" key="9">
    <source>
        <dbReference type="Pfam" id="PF00361"/>
    </source>
</evidence>
<keyword evidence="6 8" id="KW-0472">Membrane</keyword>
<feature type="transmembrane region" description="Helical" evidence="8">
    <location>
        <begin position="451"/>
        <end position="471"/>
    </location>
</feature>
<keyword evidence="11" id="KW-1185">Reference proteome</keyword>
<dbReference type="EMBL" id="FOLO01000056">
    <property type="protein sequence ID" value="SFD42680.1"/>
    <property type="molecule type" value="Genomic_DNA"/>
</dbReference>
<feature type="transmembrane region" description="Helical" evidence="8">
    <location>
        <begin position="377"/>
        <end position="398"/>
    </location>
</feature>
<feature type="transmembrane region" description="Helical" evidence="8">
    <location>
        <begin position="77"/>
        <end position="97"/>
    </location>
</feature>
<feature type="transmembrane region" description="Helical" evidence="8">
    <location>
        <begin position="337"/>
        <end position="356"/>
    </location>
</feature>
<feature type="transmembrane region" description="Helical" evidence="8">
    <location>
        <begin position="236"/>
        <end position="260"/>
    </location>
</feature>
<sequence>MITHLPILQVITPLMAAPICLLLNRSQLVWMFSLLASGLAFLISILLLQQVMISGVISYELGGWQAPWGIEYRIDKLNAFLLLIISGISTVVLVAAQTSIEKEIPKDKYTYFYVLYLLSLTGMLGIVATGDAFNVFVFLEISSLSAYALIAMGQKRQALWASYQYLIMGTIGATFILIGIGLMYQMTGTLNMADLSQRLPEVAQTRTVFVSFVFVIVGVCLKLAMFPLHLWLPNAYAYAPSIVTAFFAATATKVAVYLLIRFTFSVFGLSFSFTTIPLQTLFMALGLIGIFIASATAIYQKNVKHIFAYSSIAQIGYMIVGFSLSTVTGLTATLLHMFNHALMKGAIFLALAAVIYRVGNVELNHFRGLGRQMPLTMAAIVIGGLSLIGVPLTVGFVSKWYLLTALVEQGWWPIAVLILLGSMLAVVYVWRIVEVAYFKAPLDENIKVKEAPVSFLIPIWTLVIANIYFGIDTRLSVQVAKGAAQSLFGVSP</sequence>
<keyword evidence="3" id="KW-1003">Cell membrane</keyword>
<accession>A0A1I1SI02</accession>
<evidence type="ECO:0000256" key="7">
    <source>
        <dbReference type="RuleBase" id="RU000320"/>
    </source>
</evidence>
<evidence type="ECO:0000256" key="4">
    <source>
        <dbReference type="ARBA" id="ARBA00022692"/>
    </source>
</evidence>
<feature type="transmembrane region" description="Helical" evidence="8">
    <location>
        <begin position="280"/>
        <end position="299"/>
    </location>
</feature>